<keyword evidence="1" id="KW-0472">Membrane</keyword>
<evidence type="ECO:0000313" key="3">
    <source>
        <dbReference type="Proteomes" id="UP000546252"/>
    </source>
</evidence>
<evidence type="ECO:0000313" key="2">
    <source>
        <dbReference type="EMBL" id="MBA8922282.1"/>
    </source>
</evidence>
<proteinExistence type="predicted"/>
<name>A0A839FVL5_9MICC</name>
<dbReference type="EMBL" id="JACJIH010000001">
    <property type="protein sequence ID" value="MBA8922282.1"/>
    <property type="molecule type" value="Genomic_DNA"/>
</dbReference>
<protein>
    <submittedName>
        <fullName evidence="2">ACR3 family arsenite efflux pump ArsB</fullName>
    </submittedName>
</protein>
<comment type="caution">
    <text evidence="2">The sequence shown here is derived from an EMBL/GenBank/DDBJ whole genome shotgun (WGS) entry which is preliminary data.</text>
</comment>
<organism evidence="2 3">
    <name type="scientific">Nesterenkonia jeotgali</name>
    <dbReference type="NCBI Taxonomy" id="317018"/>
    <lineage>
        <taxon>Bacteria</taxon>
        <taxon>Bacillati</taxon>
        <taxon>Actinomycetota</taxon>
        <taxon>Actinomycetes</taxon>
        <taxon>Micrococcales</taxon>
        <taxon>Micrococcaceae</taxon>
        <taxon>Nesterenkonia</taxon>
    </lineage>
</organism>
<dbReference type="AlphaFoldDB" id="A0A839FVL5"/>
<accession>A0A839FVL5</accession>
<gene>
    <name evidence="2" type="ORF">HNR24_002215</name>
</gene>
<dbReference type="RefSeq" id="WP_182495777.1">
    <property type="nucleotide sequence ID" value="NZ_BAAAKT010000004.1"/>
</dbReference>
<dbReference type="Proteomes" id="UP000546252">
    <property type="component" value="Unassembled WGS sequence"/>
</dbReference>
<feature type="transmembrane region" description="Helical" evidence="1">
    <location>
        <begin position="28"/>
        <end position="47"/>
    </location>
</feature>
<keyword evidence="1" id="KW-1133">Transmembrane helix</keyword>
<keyword evidence="1" id="KW-0812">Transmembrane</keyword>
<reference evidence="2 3" key="1">
    <citation type="submission" date="2020-08" db="EMBL/GenBank/DDBJ databases">
        <title>Sequencing the genomes of 1000 actinobacteria strains.</title>
        <authorList>
            <person name="Klenk H.-P."/>
        </authorList>
    </citation>
    <scope>NUCLEOTIDE SEQUENCE [LARGE SCALE GENOMIC DNA]</scope>
    <source>
        <strain evidence="2 3">DSM 19081</strain>
    </source>
</reference>
<evidence type="ECO:0000256" key="1">
    <source>
        <dbReference type="SAM" id="Phobius"/>
    </source>
</evidence>
<feature type="transmembrane region" description="Helical" evidence="1">
    <location>
        <begin position="59"/>
        <end position="81"/>
    </location>
</feature>
<sequence>MLLLPLYLGLFIAPELFDVIDVTPFIEAFLLLILTPLTLAAITQYLATRFAAARRVMELTEALAVPLMMATLALVAVVGTVT</sequence>